<dbReference type="EMBL" id="ML179041">
    <property type="protein sequence ID" value="THV06697.1"/>
    <property type="molecule type" value="Genomic_DNA"/>
</dbReference>
<dbReference type="GO" id="GO:0004376">
    <property type="term" value="F:GPI mannosyltransferase activity"/>
    <property type="evidence" value="ECO:0007669"/>
    <property type="project" value="InterPro"/>
</dbReference>
<evidence type="ECO:0000256" key="5">
    <source>
        <dbReference type="ARBA" id="ARBA00022502"/>
    </source>
</evidence>
<evidence type="ECO:0000256" key="9">
    <source>
        <dbReference type="ARBA" id="ARBA00022824"/>
    </source>
</evidence>
<feature type="transmembrane region" description="Helical" evidence="13">
    <location>
        <begin position="410"/>
        <end position="426"/>
    </location>
</feature>
<evidence type="ECO:0000256" key="4">
    <source>
        <dbReference type="ARBA" id="ARBA00013797"/>
    </source>
</evidence>
<evidence type="ECO:0000256" key="3">
    <source>
        <dbReference type="ARBA" id="ARBA00011071"/>
    </source>
</evidence>
<dbReference type="EC" id="2.4.1.-" evidence="13"/>
<keyword evidence="5 13" id="KW-0337">GPI-anchor biosynthesis</keyword>
<evidence type="ECO:0000256" key="10">
    <source>
        <dbReference type="ARBA" id="ARBA00022989"/>
    </source>
</evidence>
<evidence type="ECO:0000313" key="15">
    <source>
        <dbReference type="EMBL" id="THV06697.1"/>
    </source>
</evidence>
<evidence type="ECO:0000256" key="14">
    <source>
        <dbReference type="SAM" id="MobiDB-lite"/>
    </source>
</evidence>
<reference evidence="15 16" key="1">
    <citation type="journal article" date="2019" name="Nat. Ecol. Evol.">
        <title>Megaphylogeny resolves global patterns of mushroom evolution.</title>
        <authorList>
            <person name="Varga T."/>
            <person name="Krizsan K."/>
            <person name="Foldi C."/>
            <person name="Dima B."/>
            <person name="Sanchez-Garcia M."/>
            <person name="Sanchez-Ramirez S."/>
            <person name="Szollosi G.J."/>
            <person name="Szarkandi J.G."/>
            <person name="Papp V."/>
            <person name="Albert L."/>
            <person name="Andreopoulos W."/>
            <person name="Angelini C."/>
            <person name="Antonin V."/>
            <person name="Barry K.W."/>
            <person name="Bougher N.L."/>
            <person name="Buchanan P."/>
            <person name="Buyck B."/>
            <person name="Bense V."/>
            <person name="Catcheside P."/>
            <person name="Chovatia M."/>
            <person name="Cooper J."/>
            <person name="Damon W."/>
            <person name="Desjardin D."/>
            <person name="Finy P."/>
            <person name="Geml J."/>
            <person name="Haridas S."/>
            <person name="Hughes K."/>
            <person name="Justo A."/>
            <person name="Karasinski D."/>
            <person name="Kautmanova I."/>
            <person name="Kiss B."/>
            <person name="Kocsube S."/>
            <person name="Kotiranta H."/>
            <person name="LaButti K.M."/>
            <person name="Lechner B.E."/>
            <person name="Liimatainen K."/>
            <person name="Lipzen A."/>
            <person name="Lukacs Z."/>
            <person name="Mihaltcheva S."/>
            <person name="Morgado L.N."/>
            <person name="Niskanen T."/>
            <person name="Noordeloos M.E."/>
            <person name="Ohm R.A."/>
            <person name="Ortiz-Santana B."/>
            <person name="Ovrebo C."/>
            <person name="Racz N."/>
            <person name="Riley R."/>
            <person name="Savchenko A."/>
            <person name="Shiryaev A."/>
            <person name="Soop K."/>
            <person name="Spirin V."/>
            <person name="Szebenyi C."/>
            <person name="Tomsovsky M."/>
            <person name="Tulloss R.E."/>
            <person name="Uehling J."/>
            <person name="Grigoriev I.V."/>
            <person name="Vagvolgyi C."/>
            <person name="Papp T."/>
            <person name="Martin F.M."/>
            <person name="Miettinen O."/>
            <person name="Hibbett D.S."/>
            <person name="Nagy L.G."/>
        </authorList>
    </citation>
    <scope>NUCLEOTIDE SEQUENCE [LARGE SCALE GENOMIC DNA]</scope>
    <source>
        <strain evidence="15 16">CBS 962.96</strain>
    </source>
</reference>
<evidence type="ECO:0000256" key="7">
    <source>
        <dbReference type="ARBA" id="ARBA00022679"/>
    </source>
</evidence>
<sequence>MILASLLRPLRSFRCVLLFSILIRIGLIIYSEWHDSRSVVKYTDIDYRVFSDAAHFLLNPGPENENVAQGPLKSLLGWKISLGNPYTRETYRYTPLLALLVSPNDWSHPSFGKYLFALCDIVNGILIYKLLVNVILPSSSHNAASQPPNKTEKHASGPQHKRDELSRTEIEALATTFSAIHLLNPMVFSISTRGSSESVLSLFVLMTLYASLTKRWDAAAIMLGVSTHWKIYPVVYGVACVSALSGGSVGSTSWHLSLVNQKTIRFALLSAFTFGILNVVCFLIWGHPFLEETYLYHLHRLDHRHNFSPYFYFTYLTYPPLVKQPLDSESLSSWNQLMRSPLTSFVPQMTLALGAGLYYGHRIDDLPFAWFVQTVVFVNFNKVCTSQYFLWYLLLLPLILPRFHVSRRQAFTYVGVWIALQAFWLGEAYRLEFLGEDVFLSLWMRGLVYVLGNCWVLVELMKAYS</sequence>
<evidence type="ECO:0000256" key="12">
    <source>
        <dbReference type="ARBA" id="ARBA00025399"/>
    </source>
</evidence>
<evidence type="ECO:0000256" key="11">
    <source>
        <dbReference type="ARBA" id="ARBA00023136"/>
    </source>
</evidence>
<feature type="transmembrane region" description="Helical" evidence="13">
    <location>
        <begin position="12"/>
        <end position="30"/>
    </location>
</feature>
<dbReference type="UniPathway" id="UPA00196"/>
<evidence type="ECO:0000256" key="1">
    <source>
        <dbReference type="ARBA" id="ARBA00004477"/>
    </source>
</evidence>
<dbReference type="PANTHER" id="PTHR12886">
    <property type="entry name" value="PIG-M MANNOSYLTRANSFERASE"/>
    <property type="match status" value="1"/>
</dbReference>
<dbReference type="GO" id="GO:0006506">
    <property type="term" value="P:GPI anchor biosynthetic process"/>
    <property type="evidence" value="ECO:0007669"/>
    <property type="project" value="UniProtKB-UniPathway"/>
</dbReference>
<dbReference type="OrthoDB" id="1741594at2759"/>
<dbReference type="GO" id="GO:0051751">
    <property type="term" value="F:alpha-1,4-mannosyltransferase activity"/>
    <property type="evidence" value="ECO:0007669"/>
    <property type="project" value="InterPro"/>
</dbReference>
<proteinExistence type="inferred from homology"/>
<comment type="pathway">
    <text evidence="2 13">Glycolipid biosynthesis; glycosylphosphatidylinositol-anchor biosynthesis.</text>
</comment>
<keyword evidence="11 13" id="KW-0472">Membrane</keyword>
<accession>A0A4S8MU26</accession>
<dbReference type="PANTHER" id="PTHR12886:SF0">
    <property type="entry name" value="GPI MANNOSYLTRANSFERASE 1"/>
    <property type="match status" value="1"/>
</dbReference>
<feature type="compositionally biased region" description="Basic and acidic residues" evidence="14">
    <location>
        <begin position="150"/>
        <end position="163"/>
    </location>
</feature>
<dbReference type="Proteomes" id="UP000297245">
    <property type="component" value="Unassembled WGS sequence"/>
</dbReference>
<keyword evidence="9 13" id="KW-0256">Endoplasmic reticulum</keyword>
<keyword evidence="16" id="KW-1185">Reference proteome</keyword>
<gene>
    <name evidence="15" type="ORF">K435DRAFT_743178</name>
</gene>
<evidence type="ECO:0000256" key="13">
    <source>
        <dbReference type="RuleBase" id="RU365064"/>
    </source>
</evidence>
<evidence type="ECO:0000256" key="2">
    <source>
        <dbReference type="ARBA" id="ARBA00004687"/>
    </source>
</evidence>
<dbReference type="GO" id="GO:0005789">
    <property type="term" value="C:endoplasmic reticulum membrane"/>
    <property type="evidence" value="ECO:0007669"/>
    <property type="project" value="UniProtKB-SubCell"/>
</dbReference>
<dbReference type="InterPro" id="IPR007704">
    <property type="entry name" value="PIG-M"/>
</dbReference>
<protein>
    <recommendedName>
        <fullName evidence="4 13">GPI mannosyltransferase 1</fullName>
        <ecNumber evidence="13">2.4.1.-</ecNumber>
    </recommendedName>
    <alternativeName>
        <fullName evidence="13">GPI mannosyltransferase I</fullName>
    </alternativeName>
</protein>
<evidence type="ECO:0000256" key="8">
    <source>
        <dbReference type="ARBA" id="ARBA00022692"/>
    </source>
</evidence>
<feature type="transmembrane region" description="Helical" evidence="13">
    <location>
        <begin position="232"/>
        <end position="254"/>
    </location>
</feature>
<feature type="transmembrane region" description="Helical" evidence="13">
    <location>
        <begin position="114"/>
        <end position="136"/>
    </location>
</feature>
<comment type="subcellular location">
    <subcellularLocation>
        <location evidence="1 13">Endoplasmic reticulum membrane</location>
        <topology evidence="1 13">Multi-pass membrane protein</topology>
    </subcellularLocation>
</comment>
<comment type="function">
    <text evidence="12 13">Mannosyltransferase involved in glycosylphosphatidylinositol-anchor biosynthesis. Transfers the first alpha-1,4-mannose to GlcN-acyl-PI during GPI precursor assembly. Required for cell wall integrity.</text>
</comment>
<feature type="transmembrane region" description="Helical" evidence="13">
    <location>
        <begin position="438"/>
        <end position="458"/>
    </location>
</feature>
<evidence type="ECO:0000313" key="16">
    <source>
        <dbReference type="Proteomes" id="UP000297245"/>
    </source>
</evidence>
<keyword evidence="7 13" id="KW-0808">Transferase</keyword>
<name>A0A4S8MU26_DENBC</name>
<dbReference type="Pfam" id="PF05007">
    <property type="entry name" value="Mannosyl_trans"/>
    <property type="match status" value="1"/>
</dbReference>
<comment type="caution">
    <text evidence="13">Lacks conserved residue(s) required for the propagation of feature annotation.</text>
</comment>
<feature type="region of interest" description="Disordered" evidence="14">
    <location>
        <begin position="140"/>
        <end position="163"/>
    </location>
</feature>
<dbReference type="AlphaFoldDB" id="A0A4S8MU26"/>
<comment type="similarity">
    <text evidence="3 13">Belongs to the PIGM family.</text>
</comment>
<keyword evidence="10 13" id="KW-1133">Transmembrane helix</keyword>
<keyword evidence="8 13" id="KW-0812">Transmembrane</keyword>
<feature type="transmembrane region" description="Helical" evidence="13">
    <location>
        <begin position="266"/>
        <end position="287"/>
    </location>
</feature>
<keyword evidence="6 13" id="KW-0328">Glycosyltransferase</keyword>
<evidence type="ECO:0000256" key="6">
    <source>
        <dbReference type="ARBA" id="ARBA00022676"/>
    </source>
</evidence>
<dbReference type="GO" id="GO:1990529">
    <property type="term" value="C:glycosylphosphatidylinositol-mannosyltransferase I complex"/>
    <property type="evidence" value="ECO:0007669"/>
    <property type="project" value="TreeGrafter"/>
</dbReference>
<organism evidence="15 16">
    <name type="scientific">Dendrothele bispora (strain CBS 962.96)</name>
    <dbReference type="NCBI Taxonomy" id="1314807"/>
    <lineage>
        <taxon>Eukaryota</taxon>
        <taxon>Fungi</taxon>
        <taxon>Dikarya</taxon>
        <taxon>Basidiomycota</taxon>
        <taxon>Agaricomycotina</taxon>
        <taxon>Agaricomycetes</taxon>
        <taxon>Agaricomycetidae</taxon>
        <taxon>Agaricales</taxon>
        <taxon>Agaricales incertae sedis</taxon>
        <taxon>Dendrothele</taxon>
    </lineage>
</organism>
<feature type="compositionally biased region" description="Polar residues" evidence="14">
    <location>
        <begin position="140"/>
        <end position="149"/>
    </location>
</feature>